<evidence type="ECO:0000256" key="14">
    <source>
        <dbReference type="ARBA" id="ARBA00048173"/>
    </source>
</evidence>
<evidence type="ECO:0000259" key="17">
    <source>
        <dbReference type="PROSITE" id="PS50994"/>
    </source>
</evidence>
<feature type="compositionally biased region" description="Basic and acidic residues" evidence="16">
    <location>
        <begin position="167"/>
        <end position="183"/>
    </location>
</feature>
<keyword evidence="8" id="KW-0694">RNA-binding</keyword>
<evidence type="ECO:0000256" key="2">
    <source>
        <dbReference type="ARBA" id="ARBA00022695"/>
    </source>
</evidence>
<dbReference type="Gene3D" id="3.30.420.10">
    <property type="entry name" value="Ribonuclease H-like superfamily/Ribonuclease H"/>
    <property type="match status" value="2"/>
</dbReference>
<evidence type="ECO:0000256" key="1">
    <source>
        <dbReference type="ARBA" id="ARBA00022578"/>
    </source>
</evidence>
<feature type="region of interest" description="Disordered" evidence="16">
    <location>
        <begin position="139"/>
        <end position="183"/>
    </location>
</feature>
<keyword evidence="9" id="KW-0229">DNA integration</keyword>
<dbReference type="GO" id="GO:0015074">
    <property type="term" value="P:DNA integration"/>
    <property type="evidence" value="ECO:0007669"/>
    <property type="project" value="UniProtKB-KW"/>
</dbReference>
<keyword evidence="3" id="KW-0540">Nuclease</keyword>
<keyword evidence="12" id="KW-0233">DNA recombination</keyword>
<feature type="domain" description="Integrase catalytic" evidence="17">
    <location>
        <begin position="455"/>
        <end position="521"/>
    </location>
</feature>
<evidence type="ECO:0000256" key="12">
    <source>
        <dbReference type="ARBA" id="ARBA00023172"/>
    </source>
</evidence>
<dbReference type="OrthoDB" id="2506833at2759"/>
<dbReference type="EMBL" id="AVOT02008093">
    <property type="protein sequence ID" value="MBW0485290.1"/>
    <property type="molecule type" value="Genomic_DNA"/>
</dbReference>
<feature type="compositionally biased region" description="Basic and acidic residues" evidence="16">
    <location>
        <begin position="140"/>
        <end position="149"/>
    </location>
</feature>
<evidence type="ECO:0000256" key="5">
    <source>
        <dbReference type="ARBA" id="ARBA00022759"/>
    </source>
</evidence>
<keyword evidence="19" id="KW-1185">Reference proteome</keyword>
<protein>
    <recommendedName>
        <fullName evidence="17">Integrase catalytic domain-containing protein</fullName>
    </recommendedName>
</protein>
<feature type="domain" description="Integrase catalytic" evidence="17">
    <location>
        <begin position="375"/>
        <end position="450"/>
    </location>
</feature>
<sequence>MWHLNVPCDYSALILLFSDIPPTGNHSSSDDEGYQTKIITLTRDNWVQWSCQLETFLAGKGHENLLSPPSKSDKISLKFKKRNGSALALLWTLNQDCEISGLVQTLYDIKPFELNSVLDRVAVEHCCQGPALDLSLAVDNKQKEPEQSKSSKQGGSQKKNRGVNRGRGKDRTNANPKRNEESLKRLDLLEKQFAKLKFNAKNSNVNVINEAHKETPEDFQHPDSDAYVTTDKVLTLGSGVPDQIYLDSGAGQSVVNNLTFLTNMSQVKKQVNTYADPPVLKGSDLLIKQDKKIMSVFHQLGNLFATKIQSQSVFSMGNVKDRKDWHAVLGHPSDKYIKKLFYNKKLSGSFISSNECQVCLHAKLNRLPHSWNLPTTYSPFIKIHIDTPEISPPSQQRNRYVLVIIDDYSRCNRIYLISEKGKAEGYISSYLNELKNKLNITPSYIHTDQGERGPPHSPQTNGVAEQFNQSLLTKIRCLLAQLNISISLWDEAAVHASMLLNHLPHKFLSMKSPNDLLVSRFFTIQPLCDLDQLLPFSIKLMVKNESLISKVHVVGKVMKALTYEPYSDGKIKITQDFSQLKSNTTIILRKDPSVLPAQVEPPQPCMVNLLQLRRSPSKKLSLNKDILGVQSLSDHKTVDHEPLSRKETSSKGAKSRYTYVPYYDTAPLDVSSGISTQNIIEGERHQRRPPDRFMLANVVTYKQAMSNRNKEEAWRSAMKLEYDSLMNHNTGELVLYPSNGANINCGMWRLTQKRNEFGHVYPNKAWSVVLGNRQEHLLPYFNTWTLVGRNETFKALLILVVNQGYIPYQFDIKTAFLHGEMDANVYVKQVKGFEVPGKEGWVWHLNKSLYGTKKAPRMWQAKLVSVSQELELTSTRADNSLYSNQDRTLFLHVHVNDGFLIGKNEKYLLIFLEKLSFKLSLKY</sequence>
<evidence type="ECO:0000313" key="19">
    <source>
        <dbReference type="Proteomes" id="UP000765509"/>
    </source>
</evidence>
<comment type="catalytic activity">
    <reaction evidence="14">
        <text>DNA(n) + a 2'-deoxyribonucleoside 5'-triphosphate = DNA(n+1) + diphosphate</text>
        <dbReference type="Rhea" id="RHEA:22508"/>
        <dbReference type="Rhea" id="RHEA-COMP:17339"/>
        <dbReference type="Rhea" id="RHEA-COMP:17340"/>
        <dbReference type="ChEBI" id="CHEBI:33019"/>
        <dbReference type="ChEBI" id="CHEBI:61560"/>
        <dbReference type="ChEBI" id="CHEBI:173112"/>
        <dbReference type="EC" id="2.7.7.49"/>
    </reaction>
</comment>
<keyword evidence="4" id="KW-0479">Metal-binding</keyword>
<dbReference type="GO" id="GO:0006310">
    <property type="term" value="P:DNA recombination"/>
    <property type="evidence" value="ECO:0007669"/>
    <property type="project" value="UniProtKB-KW"/>
</dbReference>
<evidence type="ECO:0000256" key="13">
    <source>
        <dbReference type="ARBA" id="ARBA00023268"/>
    </source>
</evidence>
<dbReference type="Pfam" id="PF13976">
    <property type="entry name" value="gag_pre-integrs"/>
    <property type="match status" value="1"/>
</dbReference>
<comment type="caution">
    <text evidence="18">The sequence shown here is derived from an EMBL/GenBank/DDBJ whole genome shotgun (WGS) entry which is preliminary data.</text>
</comment>
<dbReference type="SUPFAM" id="SSF53098">
    <property type="entry name" value="Ribonuclease H-like"/>
    <property type="match status" value="1"/>
</dbReference>
<keyword evidence="11" id="KW-0808">Transferase</keyword>
<dbReference type="PANTHER" id="PTHR42648">
    <property type="entry name" value="TRANSPOSASE, PUTATIVE-RELATED"/>
    <property type="match status" value="1"/>
</dbReference>
<dbReference type="GO" id="GO:0004519">
    <property type="term" value="F:endonuclease activity"/>
    <property type="evidence" value="ECO:0007669"/>
    <property type="project" value="UniProtKB-KW"/>
</dbReference>
<reference evidence="18" key="1">
    <citation type="submission" date="2021-03" db="EMBL/GenBank/DDBJ databases">
        <title>Draft genome sequence of rust myrtle Austropuccinia psidii MF-1, a brazilian biotype.</title>
        <authorList>
            <person name="Quecine M.C."/>
            <person name="Pachon D.M.R."/>
            <person name="Bonatelli M.L."/>
            <person name="Correr F.H."/>
            <person name="Franceschini L.M."/>
            <person name="Leite T.F."/>
            <person name="Margarido G.R.A."/>
            <person name="Almeida C.A."/>
            <person name="Ferrarezi J.A."/>
            <person name="Labate C.A."/>
        </authorList>
    </citation>
    <scope>NUCLEOTIDE SEQUENCE</scope>
    <source>
        <strain evidence="18">MF-1</strain>
    </source>
</reference>
<gene>
    <name evidence="18" type="ORF">O181_025005</name>
</gene>
<dbReference type="GO" id="GO:0046872">
    <property type="term" value="F:metal ion binding"/>
    <property type="evidence" value="ECO:0007669"/>
    <property type="project" value="UniProtKB-KW"/>
</dbReference>
<evidence type="ECO:0000256" key="10">
    <source>
        <dbReference type="ARBA" id="ARBA00022918"/>
    </source>
</evidence>
<dbReference type="GO" id="GO:0016787">
    <property type="term" value="F:hydrolase activity"/>
    <property type="evidence" value="ECO:0007669"/>
    <property type="project" value="UniProtKB-KW"/>
</dbReference>
<comment type="catalytic activity">
    <reaction evidence="15">
        <text>DNA(n) + a 2'-deoxyribonucleoside 5'-triphosphate = DNA(n+1) + diphosphate</text>
        <dbReference type="Rhea" id="RHEA:22508"/>
        <dbReference type="Rhea" id="RHEA-COMP:17339"/>
        <dbReference type="Rhea" id="RHEA-COMP:17340"/>
        <dbReference type="ChEBI" id="CHEBI:33019"/>
        <dbReference type="ChEBI" id="CHEBI:61560"/>
        <dbReference type="ChEBI" id="CHEBI:173112"/>
        <dbReference type="EC" id="2.7.7.7"/>
    </reaction>
</comment>
<keyword evidence="5" id="KW-0255">Endonuclease</keyword>
<evidence type="ECO:0000256" key="11">
    <source>
        <dbReference type="ARBA" id="ARBA00022932"/>
    </source>
</evidence>
<dbReference type="SUPFAM" id="SSF56672">
    <property type="entry name" value="DNA/RNA polymerases"/>
    <property type="match status" value="1"/>
</dbReference>
<keyword evidence="11" id="KW-0239">DNA-directed DNA polymerase</keyword>
<dbReference type="PANTHER" id="PTHR42648:SF11">
    <property type="entry name" value="TRANSPOSON TY4-P GAG-POL POLYPROTEIN"/>
    <property type="match status" value="1"/>
</dbReference>
<dbReference type="Proteomes" id="UP000765509">
    <property type="component" value="Unassembled WGS sequence"/>
</dbReference>
<evidence type="ECO:0000256" key="6">
    <source>
        <dbReference type="ARBA" id="ARBA00022801"/>
    </source>
</evidence>
<evidence type="ECO:0000256" key="3">
    <source>
        <dbReference type="ARBA" id="ARBA00022722"/>
    </source>
</evidence>
<keyword evidence="2" id="KW-0548">Nucleotidyltransferase</keyword>
<evidence type="ECO:0000256" key="16">
    <source>
        <dbReference type="SAM" id="MobiDB-lite"/>
    </source>
</evidence>
<dbReference type="PROSITE" id="PS50994">
    <property type="entry name" value="INTEGRASE"/>
    <property type="match status" value="2"/>
</dbReference>
<dbReference type="GO" id="GO:0003887">
    <property type="term" value="F:DNA-directed DNA polymerase activity"/>
    <property type="evidence" value="ECO:0007669"/>
    <property type="project" value="UniProtKB-KW"/>
</dbReference>
<keyword evidence="13" id="KW-0511">Multifunctional enzyme</keyword>
<dbReference type="AlphaFoldDB" id="A0A9Q3H0P0"/>
<keyword evidence="10" id="KW-0695">RNA-directed DNA polymerase</keyword>
<keyword evidence="1" id="KW-0815">Transposition</keyword>
<evidence type="ECO:0000256" key="7">
    <source>
        <dbReference type="ARBA" id="ARBA00022842"/>
    </source>
</evidence>
<dbReference type="InterPro" id="IPR001584">
    <property type="entry name" value="Integrase_cat-core"/>
</dbReference>
<keyword evidence="7" id="KW-0460">Magnesium</keyword>
<evidence type="ECO:0000256" key="9">
    <source>
        <dbReference type="ARBA" id="ARBA00022908"/>
    </source>
</evidence>
<dbReference type="InterPro" id="IPR043502">
    <property type="entry name" value="DNA/RNA_pol_sf"/>
</dbReference>
<evidence type="ECO:0000256" key="8">
    <source>
        <dbReference type="ARBA" id="ARBA00022884"/>
    </source>
</evidence>
<dbReference type="InterPro" id="IPR013103">
    <property type="entry name" value="RVT_2"/>
</dbReference>
<proteinExistence type="predicted"/>
<accession>A0A9Q3H0P0</accession>
<evidence type="ECO:0000313" key="18">
    <source>
        <dbReference type="EMBL" id="MBW0485290.1"/>
    </source>
</evidence>
<evidence type="ECO:0000256" key="4">
    <source>
        <dbReference type="ARBA" id="ARBA00022723"/>
    </source>
</evidence>
<keyword evidence="6" id="KW-0378">Hydrolase</keyword>
<dbReference type="InterPro" id="IPR012337">
    <property type="entry name" value="RNaseH-like_sf"/>
</dbReference>
<dbReference type="InterPro" id="IPR036397">
    <property type="entry name" value="RNaseH_sf"/>
</dbReference>
<dbReference type="GO" id="GO:0003964">
    <property type="term" value="F:RNA-directed DNA polymerase activity"/>
    <property type="evidence" value="ECO:0007669"/>
    <property type="project" value="UniProtKB-KW"/>
</dbReference>
<dbReference type="GO" id="GO:0003723">
    <property type="term" value="F:RNA binding"/>
    <property type="evidence" value="ECO:0007669"/>
    <property type="project" value="UniProtKB-KW"/>
</dbReference>
<dbReference type="Pfam" id="PF07727">
    <property type="entry name" value="RVT_2"/>
    <property type="match status" value="1"/>
</dbReference>
<name>A0A9Q3H0P0_9BASI</name>
<dbReference type="InterPro" id="IPR025724">
    <property type="entry name" value="GAG-pre-integrase_dom"/>
</dbReference>
<evidence type="ECO:0000256" key="15">
    <source>
        <dbReference type="ARBA" id="ARBA00049244"/>
    </source>
</evidence>
<organism evidence="18 19">
    <name type="scientific">Austropuccinia psidii MF-1</name>
    <dbReference type="NCBI Taxonomy" id="1389203"/>
    <lineage>
        <taxon>Eukaryota</taxon>
        <taxon>Fungi</taxon>
        <taxon>Dikarya</taxon>
        <taxon>Basidiomycota</taxon>
        <taxon>Pucciniomycotina</taxon>
        <taxon>Pucciniomycetes</taxon>
        <taxon>Pucciniales</taxon>
        <taxon>Sphaerophragmiaceae</taxon>
        <taxon>Austropuccinia</taxon>
    </lineage>
</organism>
<dbReference type="InterPro" id="IPR039537">
    <property type="entry name" value="Retrotran_Ty1/copia-like"/>
</dbReference>
<dbReference type="GO" id="GO:0005634">
    <property type="term" value="C:nucleus"/>
    <property type="evidence" value="ECO:0007669"/>
    <property type="project" value="UniProtKB-ARBA"/>
</dbReference>
<dbReference type="GO" id="GO:0032196">
    <property type="term" value="P:transposition"/>
    <property type="evidence" value="ECO:0007669"/>
    <property type="project" value="UniProtKB-KW"/>
</dbReference>